<evidence type="ECO:0000313" key="2">
    <source>
        <dbReference type="Proteomes" id="UP001150941"/>
    </source>
</evidence>
<protein>
    <submittedName>
        <fullName evidence="1">Uncharacterized protein</fullName>
    </submittedName>
</protein>
<gene>
    <name evidence="1" type="ORF">N7468_006908</name>
</gene>
<reference evidence="1" key="1">
    <citation type="submission" date="2022-11" db="EMBL/GenBank/DDBJ databases">
        <authorList>
            <person name="Petersen C."/>
        </authorList>
    </citation>
    <scope>NUCLEOTIDE SEQUENCE</scope>
    <source>
        <strain evidence="1">IBT 19713</strain>
    </source>
</reference>
<keyword evidence="2" id="KW-1185">Reference proteome</keyword>
<dbReference type="AlphaFoldDB" id="A0A9W9NVH7"/>
<dbReference type="EMBL" id="JAPQKS010000005">
    <property type="protein sequence ID" value="KAJ5225683.1"/>
    <property type="molecule type" value="Genomic_DNA"/>
</dbReference>
<reference evidence="1" key="2">
    <citation type="journal article" date="2023" name="IMA Fungus">
        <title>Comparative genomic study of the Penicillium genus elucidates a diverse pangenome and 15 lateral gene transfer events.</title>
        <authorList>
            <person name="Petersen C."/>
            <person name="Sorensen T."/>
            <person name="Nielsen M.R."/>
            <person name="Sondergaard T.E."/>
            <person name="Sorensen J.L."/>
            <person name="Fitzpatrick D.A."/>
            <person name="Frisvad J.C."/>
            <person name="Nielsen K.L."/>
        </authorList>
    </citation>
    <scope>NUCLEOTIDE SEQUENCE</scope>
    <source>
        <strain evidence="1">IBT 19713</strain>
    </source>
</reference>
<comment type="caution">
    <text evidence="1">The sequence shown here is derived from an EMBL/GenBank/DDBJ whole genome shotgun (WGS) entry which is preliminary data.</text>
</comment>
<organism evidence="1 2">
    <name type="scientific">Penicillium chermesinum</name>
    <dbReference type="NCBI Taxonomy" id="63820"/>
    <lineage>
        <taxon>Eukaryota</taxon>
        <taxon>Fungi</taxon>
        <taxon>Dikarya</taxon>
        <taxon>Ascomycota</taxon>
        <taxon>Pezizomycotina</taxon>
        <taxon>Eurotiomycetes</taxon>
        <taxon>Eurotiomycetidae</taxon>
        <taxon>Eurotiales</taxon>
        <taxon>Aspergillaceae</taxon>
        <taxon>Penicillium</taxon>
    </lineage>
</organism>
<dbReference type="GeneID" id="83203507"/>
<sequence length="96" mass="10578">MGRKNLMRGSTPHTPKCGKTLFHGSSSMFLDRGSSVPNTANLEVSGVCIYFSRLARVKGRNQDPRSGALFFYVMTLLRDSLRATLPRDLADGLRCA</sequence>
<dbReference type="Proteomes" id="UP001150941">
    <property type="component" value="Unassembled WGS sequence"/>
</dbReference>
<name>A0A9W9NVH7_9EURO</name>
<accession>A0A9W9NVH7</accession>
<evidence type="ECO:0000313" key="1">
    <source>
        <dbReference type="EMBL" id="KAJ5225683.1"/>
    </source>
</evidence>
<proteinExistence type="predicted"/>
<dbReference type="RefSeq" id="XP_058329094.1">
    <property type="nucleotide sequence ID" value="XM_058476204.1"/>
</dbReference>